<dbReference type="PANTHER" id="PTHR46797:SF1">
    <property type="entry name" value="METHYLPHOSPHONATE SYNTHASE"/>
    <property type="match status" value="1"/>
</dbReference>
<proteinExistence type="predicted"/>
<feature type="domain" description="HTH cro/C1-type" evidence="3">
    <location>
        <begin position="11"/>
        <end position="66"/>
    </location>
</feature>
<dbReference type="SUPFAM" id="SSF47413">
    <property type="entry name" value="lambda repressor-like DNA-binding domains"/>
    <property type="match status" value="1"/>
</dbReference>
<feature type="region of interest" description="Disordered" evidence="2">
    <location>
        <begin position="65"/>
        <end position="89"/>
    </location>
</feature>
<dbReference type="Gene3D" id="1.10.260.40">
    <property type="entry name" value="lambda repressor-like DNA-binding domains"/>
    <property type="match status" value="1"/>
</dbReference>
<dbReference type="InterPro" id="IPR010982">
    <property type="entry name" value="Lambda_DNA-bd_dom_sf"/>
</dbReference>
<dbReference type="InterPro" id="IPR050807">
    <property type="entry name" value="TransReg_Diox_bact_type"/>
</dbReference>
<keyword evidence="5" id="KW-1185">Reference proteome</keyword>
<evidence type="ECO:0000259" key="3">
    <source>
        <dbReference type="PROSITE" id="PS50943"/>
    </source>
</evidence>
<name>A0A6P2CPP3_9BACT</name>
<keyword evidence="1 4" id="KW-0238">DNA-binding</keyword>
<dbReference type="InterPro" id="IPR001387">
    <property type="entry name" value="Cro/C1-type_HTH"/>
</dbReference>
<dbReference type="CDD" id="cd00093">
    <property type="entry name" value="HTH_XRE"/>
    <property type="match status" value="1"/>
</dbReference>
<dbReference type="KEGG" id="gms:SOIL9_69150"/>
<dbReference type="GO" id="GO:0003700">
    <property type="term" value="F:DNA-binding transcription factor activity"/>
    <property type="evidence" value="ECO:0007669"/>
    <property type="project" value="TreeGrafter"/>
</dbReference>
<dbReference type="Pfam" id="PF13560">
    <property type="entry name" value="HTH_31"/>
    <property type="match status" value="1"/>
</dbReference>
<dbReference type="EMBL" id="LR593886">
    <property type="protein sequence ID" value="VTR90799.1"/>
    <property type="molecule type" value="Genomic_DNA"/>
</dbReference>
<dbReference type="PANTHER" id="PTHR46797">
    <property type="entry name" value="HTH-TYPE TRANSCRIPTIONAL REGULATOR"/>
    <property type="match status" value="1"/>
</dbReference>
<dbReference type="GO" id="GO:0005829">
    <property type="term" value="C:cytosol"/>
    <property type="evidence" value="ECO:0007669"/>
    <property type="project" value="TreeGrafter"/>
</dbReference>
<evidence type="ECO:0000256" key="2">
    <source>
        <dbReference type="SAM" id="MobiDB-lite"/>
    </source>
</evidence>
<reference evidence="4 5" key="1">
    <citation type="submission" date="2019-05" db="EMBL/GenBank/DDBJ databases">
        <authorList>
            <consortium name="Science for Life Laboratories"/>
        </authorList>
    </citation>
    <scope>NUCLEOTIDE SEQUENCE [LARGE SCALE GENOMIC DNA]</scope>
    <source>
        <strain evidence="4">Soil9</strain>
    </source>
</reference>
<dbReference type="GO" id="GO:0003677">
    <property type="term" value="F:DNA binding"/>
    <property type="evidence" value="ECO:0007669"/>
    <property type="project" value="UniProtKB-KW"/>
</dbReference>
<evidence type="ECO:0000313" key="5">
    <source>
        <dbReference type="Proteomes" id="UP000464178"/>
    </source>
</evidence>
<dbReference type="SMART" id="SM00530">
    <property type="entry name" value="HTH_XRE"/>
    <property type="match status" value="1"/>
</dbReference>
<evidence type="ECO:0000313" key="4">
    <source>
        <dbReference type="EMBL" id="VTR90799.1"/>
    </source>
</evidence>
<dbReference type="AlphaFoldDB" id="A0A6P2CPP3"/>
<evidence type="ECO:0000256" key="1">
    <source>
        <dbReference type="ARBA" id="ARBA00023125"/>
    </source>
</evidence>
<protein>
    <submittedName>
        <fullName evidence="4">Dna-binding protein:: HTH_31</fullName>
    </submittedName>
</protein>
<sequence length="138" mass="14282">MGLSKNIAYRLQTLRAAAGLSQQQVADQADLSLSLITKMEQGRKADPRASTILALAGALGVKPGQLIEDLTPPPEGVFPPKKGKKGKKKKKLLAALVGVGAADTSLGATDSGDAPAAETLALASESAEKPVRKKKKKK</sequence>
<accession>A0A6P2CPP3</accession>
<dbReference type="RefSeq" id="WP_162665884.1">
    <property type="nucleotide sequence ID" value="NZ_LR593886.1"/>
</dbReference>
<gene>
    <name evidence="4" type="ORF">SOIL9_69150</name>
</gene>
<dbReference type="Proteomes" id="UP000464178">
    <property type="component" value="Chromosome"/>
</dbReference>
<organism evidence="4 5">
    <name type="scientific">Gemmata massiliana</name>
    <dbReference type="NCBI Taxonomy" id="1210884"/>
    <lineage>
        <taxon>Bacteria</taxon>
        <taxon>Pseudomonadati</taxon>
        <taxon>Planctomycetota</taxon>
        <taxon>Planctomycetia</taxon>
        <taxon>Gemmatales</taxon>
        <taxon>Gemmataceae</taxon>
        <taxon>Gemmata</taxon>
    </lineage>
</organism>
<dbReference type="PROSITE" id="PS50943">
    <property type="entry name" value="HTH_CROC1"/>
    <property type="match status" value="1"/>
</dbReference>